<keyword evidence="3" id="KW-0479">Metal-binding</keyword>
<keyword evidence="6" id="KW-0411">Iron-sulfur</keyword>
<dbReference type="Gene3D" id="3.90.480.10">
    <property type="entry name" value="Sulfite Reductase Hemoprotein,Domain 2"/>
    <property type="match status" value="1"/>
</dbReference>
<name>B5VZW5_LIMMA</name>
<feature type="domain" description="Nitrite/sulphite reductase 4Fe-4S" evidence="7">
    <location>
        <begin position="136"/>
        <end position="297"/>
    </location>
</feature>
<dbReference type="PROSITE" id="PS00365">
    <property type="entry name" value="NIR_SIR"/>
    <property type="match status" value="1"/>
</dbReference>
<dbReference type="GO" id="GO:0051539">
    <property type="term" value="F:4 iron, 4 sulfur cluster binding"/>
    <property type="evidence" value="ECO:0007669"/>
    <property type="project" value="UniProtKB-KW"/>
</dbReference>
<dbReference type="PANTHER" id="PTHR32439:SF9">
    <property type="entry name" value="BLR3264 PROTEIN"/>
    <property type="match status" value="1"/>
</dbReference>
<dbReference type="EC" id="1.7.7.1" evidence="9"/>
<dbReference type="InterPro" id="IPR006067">
    <property type="entry name" value="NO2/SO3_Rdtase_4Fe4S_dom"/>
</dbReference>
<dbReference type="NCBIfam" id="TIGR02435">
    <property type="entry name" value="CobG"/>
    <property type="match status" value="1"/>
</dbReference>
<evidence type="ECO:0000259" key="7">
    <source>
        <dbReference type="Pfam" id="PF01077"/>
    </source>
</evidence>
<keyword evidence="5" id="KW-0408">Iron</keyword>
<keyword evidence="10" id="KW-1185">Reference proteome</keyword>
<dbReference type="Pfam" id="PF03460">
    <property type="entry name" value="NIR_SIR_ferr"/>
    <property type="match status" value="2"/>
</dbReference>
<dbReference type="InterPro" id="IPR051329">
    <property type="entry name" value="NIR_SIR_4Fe-4S"/>
</dbReference>
<dbReference type="Gene3D" id="3.30.413.10">
    <property type="entry name" value="Sulfite Reductase Hemoprotein, domain 1"/>
    <property type="match status" value="2"/>
</dbReference>
<evidence type="ECO:0000256" key="3">
    <source>
        <dbReference type="ARBA" id="ARBA00022723"/>
    </source>
</evidence>
<comment type="caution">
    <text evidence="9">The sequence shown here is derived from an EMBL/GenBank/DDBJ whole genome shotgun (WGS) entry which is preliminary data.</text>
</comment>
<dbReference type="Proteomes" id="UP000004061">
    <property type="component" value="Unassembled WGS sequence"/>
</dbReference>
<protein>
    <submittedName>
        <fullName evidence="9">Precorrin-3B synthase</fullName>
        <ecNumber evidence="9">1.7.7.1</ecNumber>
    </submittedName>
</protein>
<feature type="domain" description="Nitrite/Sulfite reductase ferredoxin-like" evidence="8">
    <location>
        <begin position="65"/>
        <end position="125"/>
    </location>
</feature>
<sequence length="507" mass="55949">MRFRHCAATVIQFSESECQLQVIDELSKSANFAAHSLRRMEKQITMNWLVKANVCPGLFYGTHAQDGFLIRIRTPGGLINSKQGKLLGYLLTEWGGTLQVTNRANLQIRGVQKPPTSAVFEMLKKLNLAAQHPHIDHLRNIMGSPTAGIDSQELIDTSPLIKALDNLIQNHPLIGELSPKFSIGVDGGGTVGIGIRSPVAWEHRYNEIQLNAISVDDGNNSINFQLAIAGDKKLYNTQLVITPEQCLSVVATLINVYGEYVRNNPLDTGKKPRMKQLIDHLGLDTYIQQVNSQLTQPLPILSAEPTPSQPYHHLGIYPQKNAELCYIGISLHLGQINAQQWLGLVELSETFGNAELRLTPWQTIIMPDIPHQQISQLLPKLSLLGFAEIESNQVAIAACGGKPGCAASLTHTQTHASQLAEYLHQRLNLDTPINIHVTGCPKFCAQPSPAEITLLGHTINQNGKTIEGYQVYLGDGEQSLKQKIFEGVFTEIPEFLANFLTQNRPLN</sequence>
<gene>
    <name evidence="9" type="ORF">AmaxDRAFT_2055</name>
</gene>
<evidence type="ECO:0000259" key="8">
    <source>
        <dbReference type="Pfam" id="PF03460"/>
    </source>
</evidence>
<keyword evidence="1" id="KW-0004">4Fe-4S</keyword>
<evidence type="ECO:0000256" key="6">
    <source>
        <dbReference type="ARBA" id="ARBA00023014"/>
    </source>
</evidence>
<dbReference type="GO" id="GO:0048307">
    <property type="term" value="F:ferredoxin-nitrite reductase activity"/>
    <property type="evidence" value="ECO:0007669"/>
    <property type="project" value="UniProtKB-EC"/>
</dbReference>
<dbReference type="SUPFAM" id="SSF55124">
    <property type="entry name" value="Nitrite/Sulfite reductase N-terminal domain-like"/>
    <property type="match status" value="2"/>
</dbReference>
<reference evidence="9 10" key="1">
    <citation type="journal article" date="2011" name="Appl. Environ. Microbiol.">
        <title>Contribution of a Sodium Ion Gradient to Energy Conservation during Fermentation in the Cyanobacterium Arthrospira (Spirulina) maxima CS-328.</title>
        <authorList>
            <person name="Carrieri D."/>
            <person name="Ananyev G."/>
            <person name="Lenz O."/>
            <person name="Bryant D.A."/>
            <person name="Dismukes G.C."/>
        </authorList>
    </citation>
    <scope>NUCLEOTIDE SEQUENCE [LARGE SCALE GENOMIC DNA]</scope>
    <source>
        <strain evidence="9 10">CS-328</strain>
    </source>
</reference>
<dbReference type="InterPro" id="IPR005117">
    <property type="entry name" value="NiRdtase/SiRdtase_haem-b_fer"/>
</dbReference>
<dbReference type="GO" id="GO:0046872">
    <property type="term" value="F:metal ion binding"/>
    <property type="evidence" value="ECO:0007669"/>
    <property type="project" value="UniProtKB-KW"/>
</dbReference>
<dbReference type="EMBL" id="ABYK01000012">
    <property type="protein sequence ID" value="EDZ95142.1"/>
    <property type="molecule type" value="Genomic_DNA"/>
</dbReference>
<keyword evidence="4 9" id="KW-0560">Oxidoreductase</keyword>
<accession>B5VZW5</accession>
<dbReference type="InterPro" id="IPR012798">
    <property type="entry name" value="Cbl_synth_CobG-like"/>
</dbReference>
<organism evidence="9 10">
    <name type="scientific">Limnospira maxima CS-328</name>
    <dbReference type="NCBI Taxonomy" id="513049"/>
    <lineage>
        <taxon>Bacteria</taxon>
        <taxon>Bacillati</taxon>
        <taxon>Cyanobacteriota</taxon>
        <taxon>Cyanophyceae</taxon>
        <taxon>Oscillatoriophycideae</taxon>
        <taxon>Oscillatoriales</taxon>
        <taxon>Sirenicapillariaceae</taxon>
        <taxon>Limnospira</taxon>
    </lineage>
</organism>
<dbReference type="AlphaFoldDB" id="B5VZW5"/>
<evidence type="ECO:0000313" key="10">
    <source>
        <dbReference type="Proteomes" id="UP000004061"/>
    </source>
</evidence>
<dbReference type="InterPro" id="IPR036136">
    <property type="entry name" value="Nit/Sulf_reduc_fer-like_dom_sf"/>
</dbReference>
<evidence type="ECO:0000256" key="1">
    <source>
        <dbReference type="ARBA" id="ARBA00022485"/>
    </source>
</evidence>
<dbReference type="SUPFAM" id="SSF56014">
    <property type="entry name" value="Nitrite and sulphite reductase 4Fe-4S domain-like"/>
    <property type="match status" value="2"/>
</dbReference>
<evidence type="ECO:0000256" key="4">
    <source>
        <dbReference type="ARBA" id="ARBA00023002"/>
    </source>
</evidence>
<evidence type="ECO:0000313" key="9">
    <source>
        <dbReference type="EMBL" id="EDZ95142.1"/>
    </source>
</evidence>
<proteinExistence type="predicted"/>
<dbReference type="Pfam" id="PF01077">
    <property type="entry name" value="NIR_SIR"/>
    <property type="match status" value="1"/>
</dbReference>
<dbReference type="InterPro" id="IPR045854">
    <property type="entry name" value="NO2/SO3_Rdtase_4Fe4S_sf"/>
</dbReference>
<feature type="domain" description="Nitrite/Sulfite reductase ferredoxin-like" evidence="8">
    <location>
        <begin position="317"/>
        <end position="378"/>
    </location>
</feature>
<evidence type="ECO:0000256" key="5">
    <source>
        <dbReference type="ARBA" id="ARBA00023004"/>
    </source>
</evidence>
<dbReference type="PANTHER" id="PTHR32439">
    <property type="entry name" value="FERREDOXIN--NITRITE REDUCTASE, CHLOROPLASTIC"/>
    <property type="match status" value="1"/>
</dbReference>
<keyword evidence="2" id="KW-0349">Heme</keyword>
<dbReference type="GO" id="GO:0020037">
    <property type="term" value="F:heme binding"/>
    <property type="evidence" value="ECO:0007669"/>
    <property type="project" value="InterPro"/>
</dbReference>
<dbReference type="InterPro" id="IPR006066">
    <property type="entry name" value="NO2/SO3_Rdtase_FeS/sirohaem_BS"/>
</dbReference>
<evidence type="ECO:0000256" key="2">
    <source>
        <dbReference type="ARBA" id="ARBA00022617"/>
    </source>
</evidence>